<protein>
    <submittedName>
        <fullName evidence="1">Phage-like protein YoqJ</fullName>
    </submittedName>
</protein>
<comment type="caution">
    <text evidence="1">The sequence shown here is derived from an EMBL/GenBank/DDBJ whole genome shotgun (WGS) entry which is preliminary data.</text>
</comment>
<reference evidence="1 2" key="1">
    <citation type="submission" date="2023-07" db="EMBL/GenBank/DDBJ databases">
        <title>Genomic Encyclopedia of Type Strains, Phase IV (KMG-IV): sequencing the most valuable type-strain genomes for metagenomic binning, comparative biology and taxonomic classification.</title>
        <authorList>
            <person name="Goeker M."/>
        </authorList>
    </citation>
    <scope>NUCLEOTIDE SEQUENCE [LARGE SCALE GENOMIC DNA]</scope>
    <source>
        <strain evidence="1 2">DSM 9768</strain>
    </source>
</reference>
<gene>
    <name evidence="1" type="ORF">J2S74_003145</name>
</gene>
<keyword evidence="2" id="KW-1185">Reference proteome</keyword>
<dbReference type="PANTHER" id="PTHR38440">
    <property type="entry name" value="UPF0398 PROTEIN YPSA"/>
    <property type="match status" value="1"/>
</dbReference>
<dbReference type="Gene3D" id="3.40.50.450">
    <property type="match status" value="1"/>
</dbReference>
<dbReference type="Pfam" id="PF06908">
    <property type="entry name" value="YpsA"/>
    <property type="match status" value="1"/>
</dbReference>
<dbReference type="InterPro" id="IPR010697">
    <property type="entry name" value="YspA"/>
</dbReference>
<organism evidence="1 2">
    <name type="scientific">Evansella vedderi</name>
    <dbReference type="NCBI Taxonomy" id="38282"/>
    <lineage>
        <taxon>Bacteria</taxon>
        <taxon>Bacillati</taxon>
        <taxon>Bacillota</taxon>
        <taxon>Bacilli</taxon>
        <taxon>Bacillales</taxon>
        <taxon>Bacillaceae</taxon>
        <taxon>Evansella</taxon>
    </lineage>
</organism>
<dbReference type="Proteomes" id="UP001230005">
    <property type="component" value="Unassembled WGS sequence"/>
</dbReference>
<evidence type="ECO:0000313" key="1">
    <source>
        <dbReference type="EMBL" id="MDQ0255763.1"/>
    </source>
</evidence>
<evidence type="ECO:0000313" key="2">
    <source>
        <dbReference type="Proteomes" id="UP001230005"/>
    </source>
</evidence>
<dbReference type="PANTHER" id="PTHR38440:SF1">
    <property type="entry name" value="UPF0398 PROTEIN SPR0331"/>
    <property type="match status" value="1"/>
</dbReference>
<sequence length="187" mass="22225">MYQVIAVTGYKPHELGIFNEKHDHLPFLKYAIKRKLQQLMESYDIQWIITSGQPGVELWAAEAALELKRDFPQLQLATFAPFYNQEERWSDPIKELYLQIWSKSDYTDYITKREYSDPSQLKLKNQFIIDKSNAFLVLFDEYTEGSPTYYLSYARKKAEAVDYPIIYLTPDEIEEVIRDLQQEDSWN</sequence>
<dbReference type="RefSeq" id="WP_307326894.1">
    <property type="nucleotide sequence ID" value="NZ_JAUSUG010000012.1"/>
</dbReference>
<dbReference type="NCBIfam" id="NF010181">
    <property type="entry name" value="PRK13660.1"/>
    <property type="match status" value="1"/>
</dbReference>
<dbReference type="PIRSF" id="PIRSF021290">
    <property type="entry name" value="DUF1273"/>
    <property type="match status" value="1"/>
</dbReference>
<name>A0ABT9ZX11_9BACI</name>
<proteinExistence type="predicted"/>
<dbReference type="SUPFAM" id="SSF102405">
    <property type="entry name" value="MCP/YpsA-like"/>
    <property type="match status" value="1"/>
</dbReference>
<dbReference type="EMBL" id="JAUSUG010000012">
    <property type="protein sequence ID" value="MDQ0255763.1"/>
    <property type="molecule type" value="Genomic_DNA"/>
</dbReference>
<accession>A0ABT9ZX11</accession>